<dbReference type="Gene3D" id="3.40.50.2000">
    <property type="entry name" value="Glycogen Phosphorylase B"/>
    <property type="match status" value="2"/>
</dbReference>
<comment type="caution">
    <text evidence="3">The sequence shown here is derived from an EMBL/GenBank/DDBJ whole genome shotgun (WGS) entry which is preliminary data.</text>
</comment>
<evidence type="ECO:0000313" key="3">
    <source>
        <dbReference type="EMBL" id="TLQ05560.1"/>
    </source>
</evidence>
<feature type="domain" description="Glycosyltransferase subfamily 4-like N-terminal" evidence="2">
    <location>
        <begin position="19"/>
        <end position="168"/>
    </location>
</feature>
<gene>
    <name evidence="3" type="ORF">FEZ48_12110</name>
</gene>
<dbReference type="GO" id="GO:0016757">
    <property type="term" value="F:glycosyltransferase activity"/>
    <property type="evidence" value="ECO:0007669"/>
    <property type="project" value="InterPro"/>
</dbReference>
<dbReference type="AlphaFoldDB" id="A0A5R9BZD9"/>
<dbReference type="InterPro" id="IPR028098">
    <property type="entry name" value="Glyco_trans_4-like_N"/>
</dbReference>
<dbReference type="CDD" id="cd03801">
    <property type="entry name" value="GT4_PimA-like"/>
    <property type="match status" value="1"/>
</dbReference>
<evidence type="ECO:0000259" key="2">
    <source>
        <dbReference type="Pfam" id="PF13439"/>
    </source>
</evidence>
<reference evidence="3 4" key="1">
    <citation type="submission" date="2019-05" db="EMBL/GenBank/DDBJ databases">
        <title>The metagenome of a microbial culture collection derived from dairy environment covers the genomic content of the human microbiome.</title>
        <authorList>
            <person name="Roder T."/>
            <person name="Wuthrich D."/>
            <person name="Sattari Z."/>
            <person name="Von Ah U."/>
            <person name="Bar C."/>
            <person name="Ronchi F."/>
            <person name="Macpherson A.J."/>
            <person name="Ganal-Vonarburg S.C."/>
            <person name="Bruggmann R."/>
            <person name="Vergeres G."/>
        </authorList>
    </citation>
    <scope>NUCLEOTIDE SEQUENCE [LARGE SCALE GENOMIC DNA]</scope>
    <source>
        <strain evidence="3 4">FAM 24235</strain>
    </source>
</reference>
<dbReference type="PANTHER" id="PTHR45947:SF15">
    <property type="entry name" value="TEICHURONIC ACID BIOSYNTHESIS GLYCOSYLTRANSFERASE TUAC-RELATED"/>
    <property type="match status" value="1"/>
</dbReference>
<accession>A0A5R9BZD9</accession>
<protein>
    <submittedName>
        <fullName evidence="3">Glycosyltransferase family 4 protein</fullName>
    </submittedName>
</protein>
<dbReference type="InterPro" id="IPR050194">
    <property type="entry name" value="Glycosyltransferase_grp1"/>
</dbReference>
<evidence type="ECO:0000313" key="4">
    <source>
        <dbReference type="Proteomes" id="UP000307201"/>
    </source>
</evidence>
<dbReference type="OrthoDB" id="9804196at2"/>
<dbReference type="PANTHER" id="PTHR45947">
    <property type="entry name" value="SULFOQUINOVOSYL TRANSFERASE SQD2"/>
    <property type="match status" value="1"/>
</dbReference>
<organism evidence="3 4">
    <name type="scientific">Marinilactibacillus psychrotolerans</name>
    <dbReference type="NCBI Taxonomy" id="191770"/>
    <lineage>
        <taxon>Bacteria</taxon>
        <taxon>Bacillati</taxon>
        <taxon>Bacillota</taxon>
        <taxon>Bacilli</taxon>
        <taxon>Lactobacillales</taxon>
        <taxon>Carnobacteriaceae</taxon>
        <taxon>Marinilactibacillus</taxon>
    </lineage>
</organism>
<proteinExistence type="predicted"/>
<dbReference type="Pfam" id="PF13439">
    <property type="entry name" value="Glyco_transf_4"/>
    <property type="match status" value="1"/>
</dbReference>
<dbReference type="Pfam" id="PF00534">
    <property type="entry name" value="Glycos_transf_1"/>
    <property type="match status" value="1"/>
</dbReference>
<evidence type="ECO:0000259" key="1">
    <source>
        <dbReference type="Pfam" id="PF00534"/>
    </source>
</evidence>
<name>A0A5R9BZD9_9LACT</name>
<dbReference type="SUPFAM" id="SSF53756">
    <property type="entry name" value="UDP-Glycosyltransferase/glycogen phosphorylase"/>
    <property type="match status" value="1"/>
</dbReference>
<keyword evidence="3" id="KW-0808">Transferase</keyword>
<dbReference type="EMBL" id="VBTE01000050">
    <property type="protein sequence ID" value="TLQ05560.1"/>
    <property type="molecule type" value="Genomic_DNA"/>
</dbReference>
<dbReference type="Proteomes" id="UP000307201">
    <property type="component" value="Unassembled WGS sequence"/>
</dbReference>
<sequence>MEVKIMNILQLSKHMNDSGVNSHVIELSKQLRKLDHKIIVASSGGPHVEKLTDNDITHLNIDFISKNPITQIKNIHKLIKVIEENNIEIIHSHWRKTSIIAQLIKMFTGVNFVWTNHLNNIPSGLIHRLLTFYGKKAITVSSDMVPFLTSNLGISKNDIEVVYNAVDESAYNLLDIKEKNIIRSNFEIETTDIVVTLLGRLAPVKGHLFLIEAMRDIASKHPKLNFKLFFTGDGPDDYKNEIEQLAKLYKMDNQIIYTGYTDPVKILSVSDLMVLPSENEGFGIVCIEAFAMRVPVIRTNTGGYSDMKNYCIGIEYGNVEGLSQAIEDVISNEGLKTNMINTAYSFFNEQLTSDKMAKKILKIYGE</sequence>
<feature type="domain" description="Glycosyl transferase family 1" evidence="1">
    <location>
        <begin position="180"/>
        <end position="345"/>
    </location>
</feature>
<dbReference type="InterPro" id="IPR001296">
    <property type="entry name" value="Glyco_trans_1"/>
</dbReference>